<evidence type="ECO:0000313" key="3">
    <source>
        <dbReference type="Proteomes" id="UP000054565"/>
    </source>
</evidence>
<sequence length="99" mass="11357">MWLLVAVEVLVVVDRGGEGQLQLLNSYLQQERSREAKESRKRRRRRKRAAEVGDEGGMRDDPRRTVDPKEFKTVGRERRTRAYITVPIPSPAAASRTVP</sequence>
<name>A0A0J6YDH4_COCIT</name>
<feature type="region of interest" description="Disordered" evidence="1">
    <location>
        <begin position="30"/>
        <end position="99"/>
    </location>
</feature>
<feature type="compositionally biased region" description="Basic and acidic residues" evidence="1">
    <location>
        <begin position="56"/>
        <end position="77"/>
    </location>
</feature>
<protein>
    <submittedName>
        <fullName evidence="2">Uncharacterized protein</fullName>
    </submittedName>
</protein>
<gene>
    <name evidence="2" type="ORF">CIRG_06426</name>
</gene>
<dbReference type="AlphaFoldDB" id="A0A0J6YDH4"/>
<reference evidence="3" key="1">
    <citation type="journal article" date="2010" name="Genome Res.">
        <title>Population genomic sequencing of Coccidioides fungi reveals recent hybridization and transposon control.</title>
        <authorList>
            <person name="Neafsey D.E."/>
            <person name="Barker B.M."/>
            <person name="Sharpton T.J."/>
            <person name="Stajich J.E."/>
            <person name="Park D.J."/>
            <person name="Whiston E."/>
            <person name="Hung C.-Y."/>
            <person name="McMahan C."/>
            <person name="White J."/>
            <person name="Sykes S."/>
            <person name="Heiman D."/>
            <person name="Young S."/>
            <person name="Zeng Q."/>
            <person name="Abouelleil A."/>
            <person name="Aftuck L."/>
            <person name="Bessette D."/>
            <person name="Brown A."/>
            <person name="FitzGerald M."/>
            <person name="Lui A."/>
            <person name="Macdonald J.P."/>
            <person name="Priest M."/>
            <person name="Orbach M.J."/>
            <person name="Galgiani J.N."/>
            <person name="Kirkland T.N."/>
            <person name="Cole G.T."/>
            <person name="Birren B.W."/>
            <person name="Henn M.R."/>
            <person name="Taylor J.W."/>
            <person name="Rounsley S.D."/>
        </authorList>
    </citation>
    <scope>NUCLEOTIDE SEQUENCE [LARGE SCALE GENOMIC DNA]</scope>
    <source>
        <strain evidence="3">RMSCC 2394</strain>
    </source>
</reference>
<feature type="compositionally biased region" description="Basic residues" evidence="1">
    <location>
        <begin position="39"/>
        <end position="48"/>
    </location>
</feature>
<accession>A0A0J6YDH4</accession>
<proteinExistence type="predicted"/>
<evidence type="ECO:0000313" key="2">
    <source>
        <dbReference type="EMBL" id="KMP06746.1"/>
    </source>
</evidence>
<dbReference type="EMBL" id="DS028096">
    <property type="protein sequence ID" value="KMP06746.1"/>
    <property type="molecule type" value="Genomic_DNA"/>
</dbReference>
<evidence type="ECO:0000256" key="1">
    <source>
        <dbReference type="SAM" id="MobiDB-lite"/>
    </source>
</evidence>
<organism evidence="2 3">
    <name type="scientific">Coccidioides immitis RMSCC 2394</name>
    <dbReference type="NCBI Taxonomy" id="404692"/>
    <lineage>
        <taxon>Eukaryota</taxon>
        <taxon>Fungi</taxon>
        <taxon>Dikarya</taxon>
        <taxon>Ascomycota</taxon>
        <taxon>Pezizomycotina</taxon>
        <taxon>Eurotiomycetes</taxon>
        <taxon>Eurotiomycetidae</taxon>
        <taxon>Onygenales</taxon>
        <taxon>Onygenaceae</taxon>
        <taxon>Coccidioides</taxon>
    </lineage>
</organism>
<dbReference type="Proteomes" id="UP000054565">
    <property type="component" value="Unassembled WGS sequence"/>
</dbReference>